<dbReference type="GO" id="GO:0005886">
    <property type="term" value="C:plasma membrane"/>
    <property type="evidence" value="ECO:0007669"/>
    <property type="project" value="UniProtKB-SubCell"/>
</dbReference>
<sequence length="389" mass="41265">MIPPALVGGFRREAGFLRKSFWDLSLVTWIPLILLATVAIQMSAGAMRDLPIVVVDRDGGGIARELTRRLDAAPGLAVLEIAPDLSMAENAVRARQAYAIVLIDRDTSREVLRGGTAQVIALYNASYSTPAGSVIREVGSVVQGYASSLASQQSAAVLGPGRVRRPPIAVRSTVLFNPQGSYEIQLVALLHPALLHLIFMVAITGALGRELRDGTIGDWLADCSRREAAWAVCGKLLLYVLIFMGWGIAAIAYLAGLRGWPIAGSPLLIGAGYAVMYMAYVGVGLLFVGLTLTMSSALSAAGLYAGASFAFAGAVFPVESASGFARVWSALLPYSSFAKLLSEQWIMGSAASVSLRQIIVMLPFVIVGLAVGLPRYLAAAKQPETWGRR</sequence>
<evidence type="ECO:0000256" key="3">
    <source>
        <dbReference type="ARBA" id="ARBA00022692"/>
    </source>
</evidence>
<keyword evidence="9" id="KW-1185">Reference proteome</keyword>
<proteinExistence type="predicted"/>
<evidence type="ECO:0000259" key="7">
    <source>
        <dbReference type="Pfam" id="PF12698"/>
    </source>
</evidence>
<dbReference type="Proteomes" id="UP000528945">
    <property type="component" value="Unassembled WGS sequence"/>
</dbReference>
<evidence type="ECO:0000313" key="9">
    <source>
        <dbReference type="Proteomes" id="UP000528945"/>
    </source>
</evidence>
<evidence type="ECO:0000256" key="2">
    <source>
        <dbReference type="ARBA" id="ARBA00022475"/>
    </source>
</evidence>
<feature type="transmembrane region" description="Helical" evidence="6">
    <location>
        <begin position="267"/>
        <end position="290"/>
    </location>
</feature>
<evidence type="ECO:0000313" key="8">
    <source>
        <dbReference type="EMBL" id="MBB3877488.1"/>
    </source>
</evidence>
<comment type="subcellular location">
    <subcellularLocation>
        <location evidence="1">Cell membrane</location>
        <topology evidence="1">Multi-pass membrane protein</topology>
    </subcellularLocation>
</comment>
<gene>
    <name evidence="8" type="ORF">GGR47_003756</name>
</gene>
<accession>A0AAW3TWY4</accession>
<evidence type="ECO:0000256" key="6">
    <source>
        <dbReference type="SAM" id="Phobius"/>
    </source>
</evidence>
<evidence type="ECO:0000256" key="4">
    <source>
        <dbReference type="ARBA" id="ARBA00022989"/>
    </source>
</evidence>
<dbReference type="AlphaFoldDB" id="A0AAW3TWY4"/>
<dbReference type="Pfam" id="PF12698">
    <property type="entry name" value="ABC2_membrane_3"/>
    <property type="match status" value="1"/>
</dbReference>
<keyword evidence="5 6" id="KW-0472">Membrane</keyword>
<dbReference type="Gene3D" id="3.40.1710.10">
    <property type="entry name" value="abc type-2 transporter like domain"/>
    <property type="match status" value="1"/>
</dbReference>
<dbReference type="EMBL" id="JACIDB010000019">
    <property type="protein sequence ID" value="MBB3877488.1"/>
    <property type="molecule type" value="Genomic_DNA"/>
</dbReference>
<feature type="transmembrane region" description="Helical" evidence="6">
    <location>
        <begin position="228"/>
        <end position="255"/>
    </location>
</feature>
<evidence type="ECO:0000256" key="5">
    <source>
        <dbReference type="ARBA" id="ARBA00023136"/>
    </source>
</evidence>
<organism evidence="8 9">
    <name type="scientific">Sphingomonas aquatilis</name>
    <dbReference type="NCBI Taxonomy" id="93063"/>
    <lineage>
        <taxon>Bacteria</taxon>
        <taxon>Pseudomonadati</taxon>
        <taxon>Pseudomonadota</taxon>
        <taxon>Alphaproteobacteria</taxon>
        <taxon>Sphingomonadales</taxon>
        <taxon>Sphingomonadaceae</taxon>
        <taxon>Sphingomonas</taxon>
    </lineage>
</organism>
<comment type="caution">
    <text evidence="8">The sequence shown here is derived from an EMBL/GenBank/DDBJ whole genome shotgun (WGS) entry which is preliminary data.</text>
</comment>
<dbReference type="PANTHER" id="PTHR30294">
    <property type="entry name" value="MEMBRANE COMPONENT OF ABC TRANSPORTER YHHJ-RELATED"/>
    <property type="match status" value="1"/>
</dbReference>
<protein>
    <submittedName>
        <fullName evidence="8">ABC-2 type transport system permease protein</fullName>
    </submittedName>
</protein>
<dbReference type="InterPro" id="IPR051449">
    <property type="entry name" value="ABC-2_transporter_component"/>
</dbReference>
<dbReference type="RefSeq" id="WP_056433082.1">
    <property type="nucleotide sequence ID" value="NZ_JACIDB010000019.1"/>
</dbReference>
<dbReference type="GO" id="GO:0140359">
    <property type="term" value="F:ABC-type transporter activity"/>
    <property type="evidence" value="ECO:0007669"/>
    <property type="project" value="InterPro"/>
</dbReference>
<feature type="transmembrane region" description="Helical" evidence="6">
    <location>
        <begin position="296"/>
        <end position="316"/>
    </location>
</feature>
<feature type="transmembrane region" description="Helical" evidence="6">
    <location>
        <begin position="20"/>
        <end position="40"/>
    </location>
</feature>
<feature type="transmembrane region" description="Helical" evidence="6">
    <location>
        <begin position="358"/>
        <end position="378"/>
    </location>
</feature>
<dbReference type="InterPro" id="IPR013525">
    <property type="entry name" value="ABC2_TM"/>
</dbReference>
<feature type="transmembrane region" description="Helical" evidence="6">
    <location>
        <begin position="186"/>
        <end position="208"/>
    </location>
</feature>
<reference evidence="8 9" key="1">
    <citation type="submission" date="2020-08" db="EMBL/GenBank/DDBJ databases">
        <title>Genomic Encyclopedia of Type Strains, Phase IV (KMG-IV): sequencing the most valuable type-strain genomes for metagenomic binning, comparative biology and taxonomic classification.</title>
        <authorList>
            <person name="Goeker M."/>
        </authorList>
    </citation>
    <scope>NUCLEOTIDE SEQUENCE [LARGE SCALE GENOMIC DNA]</scope>
    <source>
        <strain evidence="8 9">DSM 15581</strain>
    </source>
</reference>
<feature type="domain" description="ABC-2 type transporter transmembrane" evidence="7">
    <location>
        <begin position="24"/>
        <end position="372"/>
    </location>
</feature>
<keyword evidence="4 6" id="KW-1133">Transmembrane helix</keyword>
<name>A0AAW3TWY4_9SPHN</name>
<keyword evidence="3 6" id="KW-0812">Transmembrane</keyword>
<keyword evidence="2" id="KW-1003">Cell membrane</keyword>
<evidence type="ECO:0000256" key="1">
    <source>
        <dbReference type="ARBA" id="ARBA00004651"/>
    </source>
</evidence>
<dbReference type="PANTHER" id="PTHR30294:SF47">
    <property type="entry name" value="INNER MEMBRANE TRANSPORT PERMEASE YHHJ"/>
    <property type="match status" value="1"/>
</dbReference>